<dbReference type="GO" id="GO:0016747">
    <property type="term" value="F:acyltransferase activity, transferring groups other than amino-acyl groups"/>
    <property type="evidence" value="ECO:0007669"/>
    <property type="project" value="InterPro"/>
</dbReference>
<dbReference type="SUPFAM" id="SSF55729">
    <property type="entry name" value="Acyl-CoA N-acyltransferases (Nat)"/>
    <property type="match status" value="1"/>
</dbReference>
<sequence>MIIRPAIRADLDAVASNLGTVFAADPSLGWVLRKADDPESLLADFYRLIIDSAFERGIIDVAEDEGDFLGSAVWTAPGQEVPASVLRKALPLVRRLGKAAPTLLRYLRAYSAVKIPFPAWHLEVIAVTERARGRGVGSALLDAGLERCGDEAARLEATSTRAAKLYASRGFVPLGEVKTPAPVPEIIMWKPSSTLLA</sequence>
<dbReference type="InterPro" id="IPR016181">
    <property type="entry name" value="Acyl_CoA_acyltransferase"/>
</dbReference>
<dbReference type="Pfam" id="PF00583">
    <property type="entry name" value="Acetyltransf_1"/>
    <property type="match status" value="1"/>
</dbReference>
<feature type="domain" description="N-acetyltransferase" evidence="1">
    <location>
        <begin position="1"/>
        <end position="193"/>
    </location>
</feature>
<reference evidence="2 3" key="1">
    <citation type="submission" date="2018-12" db="EMBL/GenBank/DDBJ databases">
        <title>Complete genome sequence of Flaviflexus sp. H23T48.</title>
        <authorList>
            <person name="Bae J.-W."/>
            <person name="Lee J.-Y."/>
        </authorList>
    </citation>
    <scope>NUCLEOTIDE SEQUENCE [LARGE SCALE GENOMIC DNA]</scope>
    <source>
        <strain evidence="2 3">H23T48</strain>
    </source>
</reference>
<evidence type="ECO:0000313" key="3">
    <source>
        <dbReference type="Proteomes" id="UP000280344"/>
    </source>
</evidence>
<dbReference type="Proteomes" id="UP000280344">
    <property type="component" value="Chromosome"/>
</dbReference>
<proteinExistence type="predicted"/>
<evidence type="ECO:0000313" key="2">
    <source>
        <dbReference type="EMBL" id="AZQ75958.1"/>
    </source>
</evidence>
<dbReference type="CDD" id="cd04301">
    <property type="entry name" value="NAT_SF"/>
    <property type="match status" value="1"/>
</dbReference>
<accession>A0A3S9PUF1</accession>
<name>A0A3S9PUF1_9ACTO</name>
<dbReference type="AlphaFoldDB" id="A0A3S9PUF1"/>
<dbReference type="Gene3D" id="3.40.630.30">
    <property type="match status" value="1"/>
</dbReference>
<protein>
    <submittedName>
        <fullName evidence="2">N-acetyltransferase</fullName>
    </submittedName>
</protein>
<dbReference type="PANTHER" id="PTHR42791">
    <property type="entry name" value="GNAT FAMILY ACETYLTRANSFERASE"/>
    <property type="match status" value="1"/>
</dbReference>
<dbReference type="InterPro" id="IPR000182">
    <property type="entry name" value="GNAT_dom"/>
</dbReference>
<evidence type="ECO:0000259" key="1">
    <source>
        <dbReference type="PROSITE" id="PS51186"/>
    </source>
</evidence>
<keyword evidence="3" id="KW-1185">Reference proteome</keyword>
<dbReference type="PROSITE" id="PS51186">
    <property type="entry name" value="GNAT"/>
    <property type="match status" value="1"/>
</dbReference>
<dbReference type="InterPro" id="IPR052523">
    <property type="entry name" value="Trichothecene_AcTrans"/>
</dbReference>
<dbReference type="PANTHER" id="PTHR42791:SF1">
    <property type="entry name" value="N-ACETYLTRANSFERASE DOMAIN-CONTAINING PROTEIN"/>
    <property type="match status" value="1"/>
</dbReference>
<organism evidence="2 3">
    <name type="scientific">Flaviflexus ciconiae</name>
    <dbReference type="NCBI Taxonomy" id="2496867"/>
    <lineage>
        <taxon>Bacteria</taxon>
        <taxon>Bacillati</taxon>
        <taxon>Actinomycetota</taxon>
        <taxon>Actinomycetes</taxon>
        <taxon>Actinomycetales</taxon>
        <taxon>Actinomycetaceae</taxon>
        <taxon>Flaviflexus</taxon>
    </lineage>
</organism>
<gene>
    <name evidence="2" type="ORF">EJ997_00095</name>
</gene>
<dbReference type="KEGG" id="flh:EJ997_00095"/>
<dbReference type="RefSeq" id="WP_126702768.1">
    <property type="nucleotide sequence ID" value="NZ_CP034593.1"/>
</dbReference>
<dbReference type="EMBL" id="CP034593">
    <property type="protein sequence ID" value="AZQ75958.1"/>
    <property type="molecule type" value="Genomic_DNA"/>
</dbReference>
<dbReference type="OrthoDB" id="7057833at2"/>
<keyword evidence="2" id="KW-0808">Transferase</keyword>